<sequence length="49" mass="5369">MDAMDITVDDRPVMHWVEVPDTRGGTRLEARWSTPADVTSQVALTAQAA</sequence>
<evidence type="ECO:0000313" key="2">
    <source>
        <dbReference type="Proteomes" id="UP001501612"/>
    </source>
</evidence>
<comment type="caution">
    <text evidence="1">The sequence shown here is derived from an EMBL/GenBank/DDBJ whole genome shotgun (WGS) entry which is preliminary data.</text>
</comment>
<reference evidence="2" key="1">
    <citation type="journal article" date="2019" name="Int. J. Syst. Evol. Microbiol.">
        <title>The Global Catalogue of Microorganisms (GCM) 10K type strain sequencing project: providing services to taxonomists for standard genome sequencing and annotation.</title>
        <authorList>
            <consortium name="The Broad Institute Genomics Platform"/>
            <consortium name="The Broad Institute Genome Sequencing Center for Infectious Disease"/>
            <person name="Wu L."/>
            <person name="Ma J."/>
        </authorList>
    </citation>
    <scope>NUCLEOTIDE SEQUENCE [LARGE SCALE GENOMIC DNA]</scope>
    <source>
        <strain evidence="2">JCM 14046</strain>
    </source>
</reference>
<gene>
    <name evidence="1" type="ORF">GCM10009737_04770</name>
</gene>
<proteinExistence type="predicted"/>
<organism evidence="1 2">
    <name type="scientific">Nocardioides lentus</name>
    <dbReference type="NCBI Taxonomy" id="338077"/>
    <lineage>
        <taxon>Bacteria</taxon>
        <taxon>Bacillati</taxon>
        <taxon>Actinomycetota</taxon>
        <taxon>Actinomycetes</taxon>
        <taxon>Propionibacteriales</taxon>
        <taxon>Nocardioidaceae</taxon>
        <taxon>Nocardioides</taxon>
    </lineage>
</organism>
<evidence type="ECO:0000313" key="1">
    <source>
        <dbReference type="EMBL" id="GAA1907029.1"/>
    </source>
</evidence>
<accession>A0ABP5A8Q8</accession>
<dbReference type="Proteomes" id="UP001501612">
    <property type="component" value="Unassembled WGS sequence"/>
</dbReference>
<keyword evidence="2" id="KW-1185">Reference proteome</keyword>
<dbReference type="EMBL" id="BAAAMY010000001">
    <property type="protein sequence ID" value="GAA1907029.1"/>
    <property type="molecule type" value="Genomic_DNA"/>
</dbReference>
<protein>
    <submittedName>
        <fullName evidence="1">Uncharacterized protein</fullName>
    </submittedName>
</protein>
<name>A0ABP5A8Q8_9ACTN</name>